<gene>
    <name evidence="1" type="ORF">ACD_49C00066G0008</name>
</gene>
<dbReference type="EMBL" id="AMFJ01021652">
    <property type="protein sequence ID" value="EKD66084.1"/>
    <property type="molecule type" value="Genomic_DNA"/>
</dbReference>
<dbReference type="AlphaFoldDB" id="K2BV22"/>
<comment type="caution">
    <text evidence="1">The sequence shown here is derived from an EMBL/GenBank/DDBJ whole genome shotgun (WGS) entry which is preliminary data.</text>
</comment>
<sequence length="405" mass="49137">MNKINGKSDVTTAQNVAVLNNLLTKTSEKVEWINDLDYYSVNLPLKPKIEIAEYIESMWWLVPRRFSSIEDVLDLPISDCRKILIRSEHPQDYSWKSWLLPTWEIYRKNNWEFEIYGDDFYGYTSPSLWWIILEFNKNIKENCEPNWLDFNDASFSIWEYIPWNNYSIVADSSIKWTYYIYENFNWWKNIIIKEDDEKSEIHNKLIIKYEEYRNFERFDKRNCPIMEFQYKIWWENKQNEHELFFLQYLKTREIEQANFSLDNRELEDNEYQATFVRWITPPGWIEINFWSLLTKFKDNEIEWFVFETANNSFKYNQKKIEDIAQKNIPMCLVVSVFTTVNLGSNILNISQGHAPKSFLHKPPLSIIISEKTWEELFWFSFSCSNMKATKVRIISDWKRAFLKLV</sequence>
<reference evidence="1" key="1">
    <citation type="journal article" date="2012" name="Science">
        <title>Fermentation, hydrogen, and sulfur metabolism in multiple uncultivated bacterial phyla.</title>
        <authorList>
            <person name="Wrighton K.C."/>
            <person name="Thomas B.C."/>
            <person name="Sharon I."/>
            <person name="Miller C.S."/>
            <person name="Castelle C.J."/>
            <person name="VerBerkmoes N.C."/>
            <person name="Wilkins M.J."/>
            <person name="Hettich R.L."/>
            <person name="Lipton M.S."/>
            <person name="Williams K.H."/>
            <person name="Long P.E."/>
            <person name="Banfield J.F."/>
        </authorList>
    </citation>
    <scope>NUCLEOTIDE SEQUENCE [LARGE SCALE GENOMIC DNA]</scope>
</reference>
<name>K2BV22_9BACT</name>
<accession>K2BV22</accession>
<organism evidence="1">
    <name type="scientific">uncultured bacterium</name>
    <name type="common">gcode 4</name>
    <dbReference type="NCBI Taxonomy" id="1234023"/>
    <lineage>
        <taxon>Bacteria</taxon>
        <taxon>environmental samples</taxon>
    </lineage>
</organism>
<proteinExistence type="predicted"/>
<evidence type="ECO:0000313" key="1">
    <source>
        <dbReference type="EMBL" id="EKD66084.1"/>
    </source>
</evidence>
<protein>
    <submittedName>
        <fullName evidence="1">Uncharacterized protein</fullName>
    </submittedName>
</protein>